<dbReference type="Pfam" id="PF13510">
    <property type="entry name" value="Fer2_4"/>
    <property type="match status" value="1"/>
</dbReference>
<sequence length="105" mass="11694">MSKRLTDQVTRGLPVSLSLNGRTITAYQGETLATVIMMSDDPVCRWDRQGLPRAPFCNMGVCFDCLVSLKYPDESEGDHMVRACMTPVREGLQVTTLNAPRETRS</sequence>
<accession>A0A2G4YT42</accession>
<dbReference type="InterPro" id="IPR042204">
    <property type="entry name" value="2Fe-2S-bd_N"/>
</dbReference>
<dbReference type="SUPFAM" id="SSF54292">
    <property type="entry name" value="2Fe-2S ferredoxin-like"/>
    <property type="match status" value="1"/>
</dbReference>
<keyword evidence="1" id="KW-0560">Oxidoreductase</keyword>
<dbReference type="GO" id="GO:0051536">
    <property type="term" value="F:iron-sulfur cluster binding"/>
    <property type="evidence" value="ECO:0007669"/>
    <property type="project" value="InterPro"/>
</dbReference>
<dbReference type="RefSeq" id="WP_099473731.1">
    <property type="nucleotide sequence ID" value="NZ_CP041025.1"/>
</dbReference>
<comment type="caution">
    <text evidence="2">The sequence shown here is derived from an EMBL/GenBank/DDBJ whole genome shotgun (WGS) entry which is preliminary data.</text>
</comment>
<dbReference type="AlphaFoldDB" id="A0A2G4YT42"/>
<dbReference type="Proteomes" id="UP000229730">
    <property type="component" value="Unassembled WGS sequence"/>
</dbReference>
<evidence type="ECO:0000256" key="1">
    <source>
        <dbReference type="ARBA" id="ARBA00023002"/>
    </source>
</evidence>
<evidence type="ECO:0000313" key="2">
    <source>
        <dbReference type="EMBL" id="PHZ84616.1"/>
    </source>
</evidence>
<dbReference type="Gene3D" id="3.10.20.440">
    <property type="entry name" value="2Fe-2S iron-sulphur cluster binding domain, sarcosine oxidase, alpha subunit, N-terminal domain"/>
    <property type="match status" value="1"/>
</dbReference>
<dbReference type="InterPro" id="IPR036010">
    <property type="entry name" value="2Fe-2S_ferredoxin-like_sf"/>
</dbReference>
<keyword evidence="3" id="KW-1185">Reference proteome</keyword>
<gene>
    <name evidence="2" type="ORF">CRD36_12505</name>
</gene>
<dbReference type="InParanoid" id="A0A2G4YT42"/>
<dbReference type="GO" id="GO:0016491">
    <property type="term" value="F:oxidoreductase activity"/>
    <property type="evidence" value="ECO:0007669"/>
    <property type="project" value="UniProtKB-KW"/>
</dbReference>
<dbReference type="EMBL" id="PDEM01000024">
    <property type="protein sequence ID" value="PHZ84616.1"/>
    <property type="molecule type" value="Genomic_DNA"/>
</dbReference>
<organism evidence="2 3">
    <name type="scientific">Paremcibacter congregatus</name>
    <dbReference type="NCBI Taxonomy" id="2043170"/>
    <lineage>
        <taxon>Bacteria</taxon>
        <taxon>Pseudomonadati</taxon>
        <taxon>Pseudomonadota</taxon>
        <taxon>Alphaproteobacteria</taxon>
        <taxon>Emcibacterales</taxon>
        <taxon>Emcibacteraceae</taxon>
        <taxon>Paremcibacter</taxon>
    </lineage>
</organism>
<protein>
    <recommendedName>
        <fullName evidence="4">Sarcosine oxidase subunit alpha</fullName>
    </recommendedName>
</protein>
<evidence type="ECO:0008006" key="4">
    <source>
        <dbReference type="Google" id="ProtNLM"/>
    </source>
</evidence>
<name>A0A2G4YT42_9PROT</name>
<evidence type="ECO:0000313" key="3">
    <source>
        <dbReference type="Proteomes" id="UP000229730"/>
    </source>
</evidence>
<reference evidence="2 3" key="1">
    <citation type="submission" date="2017-10" db="EMBL/GenBank/DDBJ databases">
        <title>Frigbacter circumglobatus gen. nov. sp. nov., isolated from sediment cultured in situ.</title>
        <authorList>
            <person name="Zhao Z."/>
        </authorList>
    </citation>
    <scope>NUCLEOTIDE SEQUENCE [LARGE SCALE GENOMIC DNA]</scope>
    <source>
        <strain evidence="2 3">ZYL</strain>
    </source>
</reference>
<dbReference type="OrthoDB" id="573392at2"/>
<proteinExistence type="predicted"/>